<dbReference type="Proteomes" id="UP001175001">
    <property type="component" value="Unassembled WGS sequence"/>
</dbReference>
<evidence type="ECO:0000259" key="1">
    <source>
        <dbReference type="PROSITE" id="PS50097"/>
    </source>
</evidence>
<dbReference type="InterPro" id="IPR000210">
    <property type="entry name" value="BTB/POZ_dom"/>
</dbReference>
<dbReference type="SUPFAM" id="SSF54695">
    <property type="entry name" value="POZ domain"/>
    <property type="match status" value="1"/>
</dbReference>
<sequence>MDDETRKRDLDRCGWLTSCWDTIERVDEMRESPETRDFTIHCGRREFKVHRELLSLRSKYFSRMFHHPYLETLSNKIEFPDDDPDAIADMVDYMYSTSFYRMQIDQSFAAFIHRSAQLFIIADKYEVKSLRSTVLEAFEWALKARPTKDWSATELRQLINMVYDSTIQGSELRPILVNALGNPLFDKLLDGMREGLYESPDFLYELMLSMRSHRLGPQAMVFFNDYPHLSF</sequence>
<reference evidence="2" key="1">
    <citation type="submission" date="2023-06" db="EMBL/GenBank/DDBJ databases">
        <title>Multi-omics analyses reveal the molecular pathogenesis toolkit of Lasiodiplodia hormozganensis, a cross-kingdom pathogen.</title>
        <authorList>
            <person name="Felix C."/>
            <person name="Meneses R."/>
            <person name="Goncalves M.F.M."/>
            <person name="Tilleman L."/>
            <person name="Duarte A.S."/>
            <person name="Jorrin-Novo J.V."/>
            <person name="Van De Peer Y."/>
            <person name="Deforce D."/>
            <person name="Van Nieuwerburgh F."/>
            <person name="Esteves A.C."/>
            <person name="Alves A."/>
        </authorList>
    </citation>
    <scope>NUCLEOTIDE SEQUENCE</scope>
    <source>
        <strain evidence="2">CBS 339.90</strain>
    </source>
</reference>
<dbReference type="SMART" id="SM00225">
    <property type="entry name" value="BTB"/>
    <property type="match status" value="1"/>
</dbReference>
<dbReference type="AlphaFoldDB" id="A0AA39YU94"/>
<gene>
    <name evidence="2" type="ORF">DIS24_g4400</name>
</gene>
<dbReference type="InterPro" id="IPR011333">
    <property type="entry name" value="SKP1/BTB/POZ_sf"/>
</dbReference>
<organism evidence="2 3">
    <name type="scientific">Lasiodiplodia hormozganensis</name>
    <dbReference type="NCBI Taxonomy" id="869390"/>
    <lineage>
        <taxon>Eukaryota</taxon>
        <taxon>Fungi</taxon>
        <taxon>Dikarya</taxon>
        <taxon>Ascomycota</taxon>
        <taxon>Pezizomycotina</taxon>
        <taxon>Dothideomycetes</taxon>
        <taxon>Dothideomycetes incertae sedis</taxon>
        <taxon>Botryosphaeriales</taxon>
        <taxon>Botryosphaeriaceae</taxon>
        <taxon>Lasiodiplodia</taxon>
    </lineage>
</organism>
<dbReference type="Gene3D" id="3.30.710.10">
    <property type="entry name" value="Potassium Channel Kv1.1, Chain A"/>
    <property type="match status" value="1"/>
</dbReference>
<keyword evidence="3" id="KW-1185">Reference proteome</keyword>
<dbReference type="CDD" id="cd18186">
    <property type="entry name" value="BTB_POZ_ZBTB_KLHL-like"/>
    <property type="match status" value="1"/>
</dbReference>
<dbReference type="Pfam" id="PF00651">
    <property type="entry name" value="BTB"/>
    <property type="match status" value="1"/>
</dbReference>
<feature type="domain" description="BTB" evidence="1">
    <location>
        <begin position="36"/>
        <end position="103"/>
    </location>
</feature>
<evidence type="ECO:0000313" key="2">
    <source>
        <dbReference type="EMBL" id="KAK0658784.1"/>
    </source>
</evidence>
<evidence type="ECO:0000313" key="3">
    <source>
        <dbReference type="Proteomes" id="UP001175001"/>
    </source>
</evidence>
<accession>A0AA39YU94</accession>
<dbReference type="EMBL" id="JAUJDW010000016">
    <property type="protein sequence ID" value="KAK0658784.1"/>
    <property type="molecule type" value="Genomic_DNA"/>
</dbReference>
<proteinExistence type="predicted"/>
<dbReference type="PANTHER" id="PTHR47843:SF5">
    <property type="entry name" value="BTB_POZ DOMAIN PROTEIN"/>
    <property type="match status" value="1"/>
</dbReference>
<comment type="caution">
    <text evidence="2">The sequence shown here is derived from an EMBL/GenBank/DDBJ whole genome shotgun (WGS) entry which is preliminary data.</text>
</comment>
<protein>
    <recommendedName>
        <fullName evidence="1">BTB domain-containing protein</fullName>
    </recommendedName>
</protein>
<dbReference type="PROSITE" id="PS50097">
    <property type="entry name" value="BTB"/>
    <property type="match status" value="1"/>
</dbReference>
<dbReference type="PANTHER" id="PTHR47843">
    <property type="entry name" value="BTB DOMAIN-CONTAINING PROTEIN-RELATED"/>
    <property type="match status" value="1"/>
</dbReference>
<name>A0AA39YU94_9PEZI</name>